<evidence type="ECO:0000259" key="5">
    <source>
        <dbReference type="PROSITE" id="PS51007"/>
    </source>
</evidence>
<keyword evidence="2 3" id="KW-0408">Iron</keyword>
<comment type="caution">
    <text evidence="6">The sequence shown here is derived from an EMBL/GenBank/DDBJ whole genome shotgun (WGS) entry which is preliminary data.</text>
</comment>
<dbReference type="PANTHER" id="PTHR35889">
    <property type="entry name" value="CYCLOINULO-OLIGOSACCHARIDE FRUCTANOTRANSFERASE-RELATED"/>
    <property type="match status" value="1"/>
</dbReference>
<dbReference type="SUPFAM" id="SSF49785">
    <property type="entry name" value="Galactose-binding domain-like"/>
    <property type="match status" value="1"/>
</dbReference>
<dbReference type="GO" id="GO:0046872">
    <property type="term" value="F:metal ion binding"/>
    <property type="evidence" value="ECO:0007669"/>
    <property type="project" value="UniProtKB-KW"/>
</dbReference>
<dbReference type="InterPro" id="IPR008979">
    <property type="entry name" value="Galactose-bd-like_sf"/>
</dbReference>
<dbReference type="EMBL" id="SJPG01000001">
    <property type="protein sequence ID" value="TWT62393.1"/>
    <property type="molecule type" value="Genomic_DNA"/>
</dbReference>
<dbReference type="GO" id="GO:0020037">
    <property type="term" value="F:heme binding"/>
    <property type="evidence" value="ECO:0007669"/>
    <property type="project" value="InterPro"/>
</dbReference>
<dbReference type="InterPro" id="IPR022655">
    <property type="entry name" value="DUF1553"/>
</dbReference>
<evidence type="ECO:0000313" key="7">
    <source>
        <dbReference type="Proteomes" id="UP000316095"/>
    </source>
</evidence>
<name>A0A5C5XJ86_9PLAN</name>
<dbReference type="InterPro" id="IPR009056">
    <property type="entry name" value="Cyt_c-like_dom"/>
</dbReference>
<gene>
    <name evidence="6" type="ORF">Pan54_31350</name>
</gene>
<dbReference type="Pfam" id="PF07583">
    <property type="entry name" value="PSCyt2"/>
    <property type="match status" value="1"/>
</dbReference>
<feature type="chain" id="PRO_5022898603" evidence="4">
    <location>
        <begin position="23"/>
        <end position="811"/>
    </location>
</feature>
<dbReference type="PANTHER" id="PTHR35889:SF3">
    <property type="entry name" value="F-BOX DOMAIN-CONTAINING PROTEIN"/>
    <property type="match status" value="1"/>
</dbReference>
<dbReference type="PROSITE" id="PS51007">
    <property type="entry name" value="CYTC"/>
    <property type="match status" value="1"/>
</dbReference>
<dbReference type="Proteomes" id="UP000316095">
    <property type="component" value="Unassembled WGS sequence"/>
</dbReference>
<keyword evidence="7" id="KW-1185">Reference proteome</keyword>
<feature type="signal peptide" evidence="4">
    <location>
        <begin position="1"/>
        <end position="22"/>
    </location>
</feature>
<accession>A0A5C5XJ86</accession>
<keyword evidence="1 3" id="KW-0479">Metal-binding</keyword>
<dbReference type="GO" id="GO:0009055">
    <property type="term" value="F:electron transfer activity"/>
    <property type="evidence" value="ECO:0007669"/>
    <property type="project" value="InterPro"/>
</dbReference>
<dbReference type="Pfam" id="PF07635">
    <property type="entry name" value="PSCyt1"/>
    <property type="match status" value="1"/>
</dbReference>
<evidence type="ECO:0000313" key="6">
    <source>
        <dbReference type="EMBL" id="TWT62393.1"/>
    </source>
</evidence>
<dbReference type="InterPro" id="IPR011429">
    <property type="entry name" value="Cyt_c_Planctomycete-type"/>
</dbReference>
<dbReference type="Pfam" id="PF07587">
    <property type="entry name" value="PSD1"/>
    <property type="match status" value="2"/>
</dbReference>
<dbReference type="OrthoDB" id="127107at2"/>
<protein>
    <submittedName>
        <fullName evidence="6">Planctomycete cytochrome C</fullName>
    </submittedName>
</protein>
<dbReference type="InterPro" id="IPR011444">
    <property type="entry name" value="DUF1549"/>
</dbReference>
<dbReference type="Gene3D" id="2.60.120.260">
    <property type="entry name" value="Galactose-binding domain-like"/>
    <property type="match status" value="1"/>
</dbReference>
<organism evidence="6 7">
    <name type="scientific">Rubinisphaera italica</name>
    <dbReference type="NCBI Taxonomy" id="2527969"/>
    <lineage>
        <taxon>Bacteria</taxon>
        <taxon>Pseudomonadati</taxon>
        <taxon>Planctomycetota</taxon>
        <taxon>Planctomycetia</taxon>
        <taxon>Planctomycetales</taxon>
        <taxon>Planctomycetaceae</taxon>
        <taxon>Rubinisphaera</taxon>
    </lineage>
</organism>
<evidence type="ECO:0000256" key="2">
    <source>
        <dbReference type="ARBA" id="ARBA00023004"/>
    </source>
</evidence>
<dbReference type="AlphaFoldDB" id="A0A5C5XJ86"/>
<proteinExistence type="predicted"/>
<feature type="domain" description="Cytochrome c" evidence="5">
    <location>
        <begin position="288"/>
        <end position="434"/>
    </location>
</feature>
<evidence type="ECO:0000256" key="3">
    <source>
        <dbReference type="PROSITE-ProRule" id="PRU00433"/>
    </source>
</evidence>
<keyword evidence="3" id="KW-0349">Heme</keyword>
<reference evidence="6 7" key="1">
    <citation type="submission" date="2019-02" db="EMBL/GenBank/DDBJ databases">
        <title>Deep-cultivation of Planctomycetes and their phenomic and genomic characterization uncovers novel biology.</title>
        <authorList>
            <person name="Wiegand S."/>
            <person name="Jogler M."/>
            <person name="Boedeker C."/>
            <person name="Pinto D."/>
            <person name="Vollmers J."/>
            <person name="Rivas-Marin E."/>
            <person name="Kohn T."/>
            <person name="Peeters S.H."/>
            <person name="Heuer A."/>
            <person name="Rast P."/>
            <person name="Oberbeckmann S."/>
            <person name="Bunk B."/>
            <person name="Jeske O."/>
            <person name="Meyerdierks A."/>
            <person name="Storesund J.E."/>
            <person name="Kallscheuer N."/>
            <person name="Luecker S."/>
            <person name="Lage O.M."/>
            <person name="Pohl T."/>
            <person name="Merkel B.J."/>
            <person name="Hornburger P."/>
            <person name="Mueller R.-W."/>
            <person name="Bruemmer F."/>
            <person name="Labrenz M."/>
            <person name="Spormann A.M."/>
            <person name="Op Den Camp H."/>
            <person name="Overmann J."/>
            <person name="Amann R."/>
            <person name="Jetten M.S.M."/>
            <person name="Mascher T."/>
            <person name="Medema M.H."/>
            <person name="Devos D.P."/>
            <person name="Kaster A.-K."/>
            <person name="Ovreas L."/>
            <person name="Rohde M."/>
            <person name="Galperin M.Y."/>
            <person name="Jogler C."/>
        </authorList>
    </citation>
    <scope>NUCLEOTIDE SEQUENCE [LARGE SCALE GENOMIC DNA]</scope>
    <source>
        <strain evidence="6 7">Pan54</strain>
    </source>
</reference>
<evidence type="ECO:0000256" key="1">
    <source>
        <dbReference type="ARBA" id="ARBA00022723"/>
    </source>
</evidence>
<keyword evidence="4" id="KW-0732">Signal</keyword>
<sequence precursor="true">MHLIWFTILISFSFFTLGEASAEDKKPIDFSHEIVPILKKHCVDCHGKSNVKGGFSINTRALFLESEAAIPGKPESSYFLDLINSPDPELQMPPFEKDRVSLAEIELLTRWVKEGMPWEPGFTFAESTYEPPLLPRKPDLPATHAGRSHPIDRILDQYLNEHSVSIPEPISDETFLRRASLDLTGLLPTPELRDQFLQNQSHEKREELIRELLDNPIAYADHWLTFWNDLLRNDYTGTGFITGGRSQISGWLYAALLNNKPYDEFVSELIAPPSGESRGFIDGIKWRGEVSAGQTVEIQFSQSISQSLLGINMKCASCHDSFIDRWKLSEAYGLAAIYSERPLEIHRCDKPTGEQAQAHWIFPELGDIDASAPRDERLQQLANLMTHPDNGRLTRTIANRLWNQLMGHGIVHPVDAMHTEPWSADLLDYLASYFAEHDYDLKQLLAHIATSQAYQSQMESVQQESDSDYVYRGPRPRRLTAEQFLDAVWQLTDSAPNNIDAPVMRNLVNEEEARQIELTASWIWGDSAAEGKVPPAGESIMLRKTFNLDELPERAVGVLTCDNAAIVYVNGKEVAHNKDWQQPTTVILRPHLKVGGNQIVIRATNEGSTPNAAGFFFEARMFHSSGEATSLVSDATWEWNPTLNEPREGRLGRITGTWQPVTIVPALSVWTKSTAQPIRESLALGLSDQQPAMVRAALMKNDFLMTALGRPNRDQIVTSRPQELTTLEAINLANGETLMNSLAAGASHLQQQFQGNPEGLIEFIYEFAYSRKPSPQEKEILLVELGVEPAIESIEDLLWIVCLSPEFLYVR</sequence>
<dbReference type="RefSeq" id="WP_146504256.1">
    <property type="nucleotide sequence ID" value="NZ_SJPG01000001.1"/>
</dbReference>
<evidence type="ECO:0000256" key="4">
    <source>
        <dbReference type="SAM" id="SignalP"/>
    </source>
</evidence>